<sequence length="116" mass="12423">MEPVDVHRIRFHILATTNAIPVEGIEGVMVVQGGNAGTRFGMFFNQIKNVLETAAEEEEESATETTNSEDGAGDLNDNDASEATESVTIVAEDLTEPSVLEEKSVIMETIPTAPNS</sequence>
<feature type="region of interest" description="Disordered" evidence="1">
    <location>
        <begin position="54"/>
        <end position="92"/>
    </location>
</feature>
<comment type="caution">
    <text evidence="2">The sequence shown here is derived from an EMBL/GenBank/DDBJ whole genome shotgun (WGS) entry which is preliminary data.</text>
</comment>
<dbReference type="AlphaFoldDB" id="A0A436ZYZ3"/>
<dbReference type="EMBL" id="SAEB01000007">
    <property type="protein sequence ID" value="RVD83975.1"/>
    <property type="molecule type" value="Genomic_DNA"/>
</dbReference>
<evidence type="ECO:0000313" key="2">
    <source>
        <dbReference type="EMBL" id="RVD83975.1"/>
    </source>
</evidence>
<evidence type="ECO:0000313" key="3">
    <source>
        <dbReference type="Proteomes" id="UP000283090"/>
    </source>
</evidence>
<reference evidence="2 3" key="1">
    <citation type="submission" date="2019-01" db="EMBL/GenBank/DDBJ databases">
        <title>Intercellular communication is required for trap formation in the nematode-trapping fungus Duddingtonia flagrans.</title>
        <authorList>
            <person name="Youssar L."/>
            <person name="Wernet V."/>
            <person name="Hensel N."/>
            <person name="Hildebrandt H.-G."/>
            <person name="Fischer R."/>
        </authorList>
    </citation>
    <scope>NUCLEOTIDE SEQUENCE [LARGE SCALE GENOMIC DNA]</scope>
    <source>
        <strain evidence="2 3">CBS H-5679</strain>
    </source>
</reference>
<organism evidence="2 3">
    <name type="scientific">Arthrobotrys flagrans</name>
    <name type="common">Nematode-trapping fungus</name>
    <name type="synonym">Trichothecium flagrans</name>
    <dbReference type="NCBI Taxonomy" id="97331"/>
    <lineage>
        <taxon>Eukaryota</taxon>
        <taxon>Fungi</taxon>
        <taxon>Dikarya</taxon>
        <taxon>Ascomycota</taxon>
        <taxon>Pezizomycotina</taxon>
        <taxon>Orbiliomycetes</taxon>
        <taxon>Orbiliales</taxon>
        <taxon>Orbiliaceae</taxon>
        <taxon>Arthrobotrys</taxon>
    </lineage>
</organism>
<protein>
    <submittedName>
        <fullName evidence="2">Uncharacterized protein</fullName>
    </submittedName>
</protein>
<dbReference type="Proteomes" id="UP000283090">
    <property type="component" value="Unassembled WGS sequence"/>
</dbReference>
<evidence type="ECO:0000256" key="1">
    <source>
        <dbReference type="SAM" id="MobiDB-lite"/>
    </source>
</evidence>
<dbReference type="GeneID" id="93588054"/>
<proteinExistence type="predicted"/>
<dbReference type="VEuPathDB" id="FungiDB:DFL_005743"/>
<dbReference type="RefSeq" id="XP_067489519.1">
    <property type="nucleotide sequence ID" value="XM_067635049.1"/>
</dbReference>
<gene>
    <name evidence="2" type="ORF">DFL_005743</name>
</gene>
<accession>A0A436ZYZ3</accession>
<keyword evidence="3" id="KW-1185">Reference proteome</keyword>
<name>A0A436ZYZ3_ARTFL</name>